<accession>A0A291B9F6</accession>
<evidence type="ECO:0000313" key="2">
    <source>
        <dbReference type="Proteomes" id="UP000218160"/>
    </source>
</evidence>
<dbReference type="KEGG" id="elux:BTN50_1131"/>
<dbReference type="Proteomes" id="UP000218160">
    <property type="component" value="Chromosome 1"/>
</dbReference>
<reference evidence="2" key="1">
    <citation type="submission" date="2017-04" db="EMBL/GenBank/DDBJ databases">
        <title>Genome evolution of the luminous symbionts of deep sea anglerfish.</title>
        <authorList>
            <person name="Hendry T.A."/>
        </authorList>
    </citation>
    <scope>NUCLEOTIDE SEQUENCE [LARGE SCALE GENOMIC DNA]</scope>
</reference>
<dbReference type="AlphaFoldDB" id="A0A291B9F6"/>
<protein>
    <submittedName>
        <fullName evidence="1">Uncharacterized protein</fullName>
    </submittedName>
</protein>
<evidence type="ECO:0000313" key="1">
    <source>
        <dbReference type="EMBL" id="ATF09624.1"/>
    </source>
</evidence>
<proteinExistence type="predicted"/>
<organism evidence="1 2">
    <name type="scientific">Candidatus Enterovibrio altilux</name>
    <dbReference type="NCBI Taxonomy" id="1927128"/>
    <lineage>
        <taxon>Bacteria</taxon>
        <taxon>Pseudomonadati</taxon>
        <taxon>Pseudomonadota</taxon>
        <taxon>Gammaproteobacteria</taxon>
        <taxon>Vibrionales</taxon>
        <taxon>Vibrionaceae</taxon>
        <taxon>Enterovibrio</taxon>
    </lineage>
</organism>
<dbReference type="RefSeq" id="WP_223825589.1">
    <property type="nucleotide sequence ID" value="NZ_CP020660.1"/>
</dbReference>
<dbReference type="EMBL" id="CP020660">
    <property type="protein sequence ID" value="ATF09624.1"/>
    <property type="molecule type" value="Genomic_DNA"/>
</dbReference>
<keyword evidence="2" id="KW-1185">Reference proteome</keyword>
<sequence length="55" mass="6508">MVNLLLEGIQFKVHTHKISLQDKLDANISFSNRYQIDIFANYLCCLPESKIRDYF</sequence>
<gene>
    <name evidence="1" type="ORF">BTN50_1131</name>
</gene>
<name>A0A291B9F6_9GAMM</name>